<dbReference type="InterPro" id="IPR018711">
    <property type="entry name" value="NAGPA"/>
</dbReference>
<dbReference type="PANTHER" id="PTHR40446:SF2">
    <property type="entry name" value="N-ACETYLGLUCOSAMINE-1-PHOSPHODIESTER ALPHA-N-ACETYLGLUCOSAMINIDASE"/>
    <property type="match status" value="1"/>
</dbReference>
<evidence type="ECO:0000259" key="1">
    <source>
        <dbReference type="Pfam" id="PF09992"/>
    </source>
</evidence>
<dbReference type="KEGG" id="manr:MPAN_017330"/>
<dbReference type="AlphaFoldDB" id="A0A7U9TIB7"/>
<gene>
    <name evidence="2" type="ORF">MPAN_017330</name>
</gene>
<accession>A0A7U9TIB7</accession>
<evidence type="ECO:0000313" key="3">
    <source>
        <dbReference type="Proteomes" id="UP000620133"/>
    </source>
</evidence>
<organism evidence="2 3">
    <name type="scientific">Mariniplasma anaerobium</name>
    <dbReference type="NCBI Taxonomy" id="2735436"/>
    <lineage>
        <taxon>Bacteria</taxon>
        <taxon>Bacillati</taxon>
        <taxon>Mycoplasmatota</taxon>
        <taxon>Mollicutes</taxon>
        <taxon>Acholeplasmatales</taxon>
        <taxon>Acholeplasmataceae</taxon>
        <taxon>Mariniplasma</taxon>
    </lineage>
</organism>
<dbReference type="Proteomes" id="UP000620133">
    <property type="component" value="Chromosome"/>
</dbReference>
<dbReference type="Pfam" id="PF09992">
    <property type="entry name" value="NAGPA"/>
    <property type="match status" value="1"/>
</dbReference>
<sequence length="525" mass="58253">MKKIFIFILLMVISLGIFDAPSAHAYFRINEDTKITEYKEGIRHTKIIGSINDDGVETNQVMNYVSANVMQNSDINIVVGDNYSLHQDENDKWNMSNILGLIENVHSRYDNFEVLAGVNGDFYDINDTGRPIAAHIRNFEVVSRGDANRPLVGFKDNGEVVFGKPDFDGYELLVFNDEGQLKNKLDVDHINSDPQNNDEISVYFDNYLSALPDEYNKVHIDSIETKITESYGNYFGKGSISQLPTSEDIEENQFVIVGYEFNSDQLITESDYVVVQANVINTFEDVRFALGTDSQPLVIDGQANTGLNGGAAWNYVAPRTAVGIKADGTVFFMVVDGRNKPMGMEGVTLPALGEIMAYYGAEDAFNLDGGGSSTLALIDDEADEGYVILNTPSDGRLRSISNGVFFVKGEFDPIPVPIPEWPDTRDQLNMPTNIFVDQDGILRFNAIPGSISYSVVIDGRETIVESNQLELDLAVGMHEISVRAKGGADFISSTYSQSILYQVYPHDINLLIDMIKDFTKSELND</sequence>
<dbReference type="RefSeq" id="WP_176239482.1">
    <property type="nucleotide sequence ID" value="NZ_AP024412.1"/>
</dbReference>
<name>A0A7U9TIB7_9MOLU</name>
<reference evidence="2" key="1">
    <citation type="submission" date="2021-01" db="EMBL/GenBank/DDBJ databases">
        <title>Draft genome sequence of Acholeplasmataceae bacterium strain Mahy22.</title>
        <authorList>
            <person name="Watanabe M."/>
            <person name="Kojima H."/>
            <person name="Fukui M."/>
        </authorList>
    </citation>
    <scope>NUCLEOTIDE SEQUENCE</scope>
    <source>
        <strain evidence="2">Mahy22</strain>
    </source>
</reference>
<proteinExistence type="predicted"/>
<feature type="domain" description="Phosphodiester glycosidase" evidence="1">
    <location>
        <begin position="266"/>
        <end position="406"/>
    </location>
</feature>
<dbReference type="PANTHER" id="PTHR40446">
    <property type="entry name" value="N-ACETYLGLUCOSAMINE-1-PHOSPHODIESTER ALPHA-N-ACETYLGLUCOSAMINIDASE"/>
    <property type="match status" value="1"/>
</dbReference>
<keyword evidence="3" id="KW-1185">Reference proteome</keyword>
<evidence type="ECO:0000313" key="2">
    <source>
        <dbReference type="EMBL" id="BCR36840.1"/>
    </source>
</evidence>
<protein>
    <recommendedName>
        <fullName evidence="1">Phosphodiester glycosidase domain-containing protein</fullName>
    </recommendedName>
</protein>
<dbReference type="EMBL" id="AP024412">
    <property type="protein sequence ID" value="BCR36840.1"/>
    <property type="molecule type" value="Genomic_DNA"/>
</dbReference>